<dbReference type="SUPFAM" id="SSF50156">
    <property type="entry name" value="PDZ domain-like"/>
    <property type="match status" value="3"/>
</dbReference>
<dbReference type="PANTHER" id="PTHR23116">
    <property type="entry name" value="PDZ DOMAIN CONTAINING WHIRLIN AND HARMONIN-RELATED"/>
    <property type="match status" value="1"/>
</dbReference>
<dbReference type="RefSeq" id="XP_021101272.1">
    <property type="nucleotide sequence ID" value="XM_021245613.1"/>
</dbReference>
<feature type="compositionally biased region" description="Low complexity" evidence="4">
    <location>
        <begin position="9"/>
        <end position="37"/>
    </location>
</feature>
<feature type="region of interest" description="Disordered" evidence="4">
    <location>
        <begin position="430"/>
        <end position="463"/>
    </location>
</feature>
<dbReference type="RefSeq" id="XP_021101273.1">
    <property type="nucleotide sequence ID" value="XM_021245614.1"/>
</dbReference>
<dbReference type="InterPro" id="IPR036034">
    <property type="entry name" value="PDZ_sf"/>
</dbReference>
<name>A0AAX6RY96_HETGA</name>
<feature type="region of interest" description="Disordered" evidence="4">
    <location>
        <begin position="863"/>
        <end position="882"/>
    </location>
</feature>
<feature type="compositionally biased region" description="Pro residues" evidence="4">
    <location>
        <begin position="866"/>
        <end position="879"/>
    </location>
</feature>
<organism evidence="6 8">
    <name type="scientific">Heterocephalus glaber</name>
    <name type="common">Naked mole rat</name>
    <dbReference type="NCBI Taxonomy" id="10181"/>
    <lineage>
        <taxon>Eukaryota</taxon>
        <taxon>Metazoa</taxon>
        <taxon>Chordata</taxon>
        <taxon>Craniata</taxon>
        <taxon>Vertebrata</taxon>
        <taxon>Euteleostomi</taxon>
        <taxon>Mammalia</taxon>
        <taxon>Eutheria</taxon>
        <taxon>Euarchontoglires</taxon>
        <taxon>Glires</taxon>
        <taxon>Rodentia</taxon>
        <taxon>Hystricomorpha</taxon>
        <taxon>Bathyergidae</taxon>
        <taxon>Heterocephalus</taxon>
    </lineage>
</organism>
<gene>
    <name evidence="7 8" type="primary">Pdzd7</name>
</gene>
<dbReference type="FunFam" id="2.30.42.10:FF:000090">
    <property type="entry name" value="PDZ domain containing 7"/>
    <property type="match status" value="1"/>
</dbReference>
<dbReference type="SMART" id="SM00228">
    <property type="entry name" value="PDZ"/>
    <property type="match status" value="3"/>
</dbReference>
<dbReference type="FunFam" id="2.30.42.10:FF:000171">
    <property type="entry name" value="PDZ domain containing 7"/>
    <property type="match status" value="1"/>
</dbReference>
<dbReference type="Pfam" id="PF00595">
    <property type="entry name" value="PDZ"/>
    <property type="match status" value="3"/>
</dbReference>
<feature type="region of interest" description="Disordered" evidence="4">
    <location>
        <begin position="1103"/>
        <end position="1150"/>
    </location>
</feature>
<feature type="region of interest" description="Disordered" evidence="4">
    <location>
        <begin position="919"/>
        <end position="1016"/>
    </location>
</feature>
<dbReference type="CDD" id="cd10834">
    <property type="entry name" value="PDZ2_PDZD7-like"/>
    <property type="match status" value="1"/>
</dbReference>
<dbReference type="GO" id="GO:0005886">
    <property type="term" value="C:plasma membrane"/>
    <property type="evidence" value="ECO:0007669"/>
    <property type="project" value="TreeGrafter"/>
</dbReference>
<evidence type="ECO:0000256" key="1">
    <source>
        <dbReference type="ARBA" id="ARBA00004316"/>
    </source>
</evidence>
<dbReference type="InterPro" id="IPR001478">
    <property type="entry name" value="PDZ"/>
</dbReference>
<dbReference type="GO" id="GO:0002142">
    <property type="term" value="C:stereocilia ankle link complex"/>
    <property type="evidence" value="ECO:0007669"/>
    <property type="project" value="TreeGrafter"/>
</dbReference>
<evidence type="ECO:0000259" key="5">
    <source>
        <dbReference type="PROSITE" id="PS50106"/>
    </source>
</evidence>
<accession>A0AAX6RY96</accession>
<feature type="region of interest" description="Disordered" evidence="4">
    <location>
        <begin position="890"/>
        <end position="909"/>
    </location>
</feature>
<dbReference type="CDD" id="cd10833">
    <property type="entry name" value="PDZ1_PDZD7-like"/>
    <property type="match status" value="1"/>
</dbReference>
<evidence type="ECO:0000256" key="2">
    <source>
        <dbReference type="ARBA" id="ARBA00022737"/>
    </source>
</evidence>
<dbReference type="Gene3D" id="2.30.42.10">
    <property type="match status" value="3"/>
</dbReference>
<feature type="domain" description="PDZ" evidence="5">
    <location>
        <begin position="210"/>
        <end position="279"/>
    </location>
</feature>
<dbReference type="PROSITE" id="PS50106">
    <property type="entry name" value="PDZ"/>
    <property type="match status" value="3"/>
</dbReference>
<feature type="compositionally biased region" description="Basic and acidic residues" evidence="4">
    <location>
        <begin position="445"/>
        <end position="455"/>
    </location>
</feature>
<proteinExistence type="predicted"/>
<dbReference type="PANTHER" id="PTHR23116:SF29">
    <property type="entry name" value="PDZ DOMAIN-CONTAINING PROTEIN 7"/>
    <property type="match status" value="1"/>
</dbReference>
<feature type="domain" description="PDZ" evidence="5">
    <location>
        <begin position="86"/>
        <end position="156"/>
    </location>
</feature>
<keyword evidence="6" id="KW-1185">Reference proteome</keyword>
<evidence type="ECO:0000256" key="4">
    <source>
        <dbReference type="SAM" id="MobiDB-lite"/>
    </source>
</evidence>
<dbReference type="GO" id="GO:0032426">
    <property type="term" value="C:stereocilium tip"/>
    <property type="evidence" value="ECO:0007669"/>
    <property type="project" value="TreeGrafter"/>
</dbReference>
<dbReference type="InterPro" id="IPR051844">
    <property type="entry name" value="USH2_Complex_Protein"/>
</dbReference>
<dbReference type="AlphaFoldDB" id="A0AAX6RY96"/>
<protein>
    <submittedName>
        <fullName evidence="7 8">PDZ domain-containing protein 7 isoform X1</fullName>
    </submittedName>
</protein>
<evidence type="ECO:0000313" key="8">
    <source>
        <dbReference type="RefSeq" id="XP_021101273.1"/>
    </source>
</evidence>
<dbReference type="CTD" id="79955"/>
<feature type="compositionally biased region" description="Basic residues" evidence="4">
    <location>
        <begin position="935"/>
        <end position="947"/>
    </location>
</feature>
<keyword evidence="3" id="KW-0966">Cell projection</keyword>
<dbReference type="FunFam" id="2.30.42.10:FF:000092">
    <property type="entry name" value="PDZ domain containing 7"/>
    <property type="match status" value="1"/>
</dbReference>
<evidence type="ECO:0000256" key="3">
    <source>
        <dbReference type="ARBA" id="ARBA00023273"/>
    </source>
</evidence>
<feature type="domain" description="PDZ" evidence="5">
    <location>
        <begin position="1017"/>
        <end position="1089"/>
    </location>
</feature>
<reference evidence="7 8" key="1">
    <citation type="submission" date="2025-04" db="UniProtKB">
        <authorList>
            <consortium name="RefSeq"/>
        </authorList>
    </citation>
    <scope>IDENTIFICATION</scope>
</reference>
<comment type="subcellular location">
    <subcellularLocation>
        <location evidence="1">Cell projection</location>
    </subcellularLocation>
</comment>
<dbReference type="GO" id="GO:0007605">
    <property type="term" value="P:sensory perception of sound"/>
    <property type="evidence" value="ECO:0007669"/>
    <property type="project" value="TreeGrafter"/>
</dbReference>
<feature type="compositionally biased region" description="Pro residues" evidence="4">
    <location>
        <begin position="894"/>
        <end position="909"/>
    </location>
</feature>
<feature type="compositionally biased region" description="Basic and acidic residues" evidence="4">
    <location>
        <begin position="987"/>
        <end position="999"/>
    </location>
</feature>
<dbReference type="GO" id="GO:0005929">
    <property type="term" value="C:cilium"/>
    <property type="evidence" value="ECO:0007669"/>
    <property type="project" value="TreeGrafter"/>
</dbReference>
<dbReference type="GeneID" id="101720971"/>
<dbReference type="CDD" id="cd06751">
    <property type="entry name" value="PDZ3_PDZD7-like"/>
    <property type="match status" value="1"/>
</dbReference>
<dbReference type="Proteomes" id="UP000694906">
    <property type="component" value="Unplaced"/>
</dbReference>
<dbReference type="GO" id="GO:0060088">
    <property type="term" value="P:auditory receptor cell stereocilium organization"/>
    <property type="evidence" value="ECO:0007669"/>
    <property type="project" value="TreeGrafter"/>
</dbReference>
<sequence length="1169" mass="124975">MARGFAAASDSLGLGELSSSSPSSLSSRGHLGSDSGSTATRYLLRKQQRLLNGPSRGIRASSPMGRVILINSPIEANSDESDIIHAVRVEKSTAGRLGFSVRGGSEHGLGIFVSKVEGGSSAERAGLRVGDKISEVNGLSLESTTMASAVKALTRSSRLRMTVRRMGRVPGIKSSKEKTTWVDVVNQRLVVERCGSSPADRGSGDAVRRIVHLYTTSDDLCLGFNIRGGKEFGLGIYVSRVDPGGLAEENGIKVGDQVLAANGVRFDDISHSQAVEVLKGQTHTMLTVKETGRYPAYKEMVSEYCWLDRLSDGAGAPQQLCPASASESSSSVSSYASSTPYSWGSLPSDRADTCLGPAELGDQAPGWGRADTAMQTEPDVGGRMETWCSVRPTVILKDTAIRSDGPPPSRCLDSALPESPKTALLLALGRPRPPITRSRSQLTLWEEKKQQKEKSGSPGEKGALQRSKTLMNLFFKGGRQGRLAGDGLREAWTLDCRSPAKARPCLDLEKASDSSCLKACTAPHTCPSASVAPSFPWVGSALVMEIFSLPPLALSEVSGRQDFAARQAQAPSRQACHPVQAPALRFRAGAQILQLDLLSSPGSTGPVQKFVPRRLRGDWERGRALLLARSGSPASQLPSTDERVQAWDSRRPLIQDLARRLLTEDEVLAVTRHCSRAHSDLPSEALRGSASVQLTALRGSPAPRSRSAEFLTVWDEVCLLCPRGRSGAWHAEGAERRPVNLGCARTCGRFCAYVHEGGVEDLVRPLLAILDRPEKLLLLRDIRSVVVPTDLGRFESMVTPAELEAFEALKSRAVWPPTLRPAQQDTPPKRHLVTPVPDSRGGFYLLPVNRGLPEHLEALRVSPSASAPPRPRKGPPPLQDVPVEAFGAHRVTRTPPPQPPALAPRPPWPNWLLAEALSPEDGQRSPGHGPAGARSRSRSRGRGKSPGHGRSPSPAPLPTVSMAAGRHHSPQKARPPLPQPLGCQVAKVEDRPGPWEDGKGSAAEEAAGQTPGGELRTVALSKTKPSLGISISGGIESKVQPMVKIEKIFPGGAAFLSGALQAGFELVAVDGESLEEVTHQRAVDTIRRAYRNKAQEPMQLVVRVPGPGLSPSALDPSALTDQRLPSDRPSAPQPLNAAPGPSHWLLEPPVEARLLQRTPSLVPSPTLDS</sequence>
<dbReference type="Gene3D" id="1.20.1160.20">
    <property type="match status" value="1"/>
</dbReference>
<evidence type="ECO:0000313" key="7">
    <source>
        <dbReference type="RefSeq" id="XP_021101272.1"/>
    </source>
</evidence>
<feature type="region of interest" description="Disordered" evidence="4">
    <location>
        <begin position="8"/>
        <end position="37"/>
    </location>
</feature>
<evidence type="ECO:0000313" key="6">
    <source>
        <dbReference type="Proteomes" id="UP000694906"/>
    </source>
</evidence>
<keyword evidence="2" id="KW-0677">Repeat</keyword>